<dbReference type="PANTHER" id="PTHR43537:SF5">
    <property type="entry name" value="UXU OPERON TRANSCRIPTIONAL REGULATOR"/>
    <property type="match status" value="1"/>
</dbReference>
<dbReference type="InterPro" id="IPR036388">
    <property type="entry name" value="WH-like_DNA-bd_sf"/>
</dbReference>
<dbReference type="Proteomes" id="UP000054683">
    <property type="component" value="Unassembled WGS sequence"/>
</dbReference>
<keyword evidence="3" id="KW-0804">Transcription</keyword>
<dbReference type="PANTHER" id="PTHR43537">
    <property type="entry name" value="TRANSCRIPTIONAL REGULATOR, GNTR FAMILY"/>
    <property type="match status" value="1"/>
</dbReference>
<dbReference type="EMBL" id="FCOK02000030">
    <property type="protein sequence ID" value="SAL43478.1"/>
    <property type="molecule type" value="Genomic_DNA"/>
</dbReference>
<keyword evidence="2" id="KW-0238">DNA-binding</keyword>
<proteinExistence type="predicted"/>
<organism evidence="6 7">
    <name type="scientific">Caballeronia udeis</name>
    <dbReference type="NCBI Taxonomy" id="1232866"/>
    <lineage>
        <taxon>Bacteria</taxon>
        <taxon>Pseudomonadati</taxon>
        <taxon>Pseudomonadota</taxon>
        <taxon>Betaproteobacteria</taxon>
        <taxon>Burkholderiales</taxon>
        <taxon>Burkholderiaceae</taxon>
        <taxon>Caballeronia</taxon>
    </lineage>
</organism>
<feature type="domain" description="HTH gntR-type" evidence="4">
    <location>
        <begin position="26"/>
        <end position="82"/>
    </location>
</feature>
<keyword evidence="1" id="KW-0805">Transcription regulation</keyword>
<evidence type="ECO:0000259" key="5">
    <source>
        <dbReference type="SMART" id="SM00895"/>
    </source>
</evidence>
<dbReference type="Pfam" id="PF07729">
    <property type="entry name" value="FCD"/>
    <property type="match status" value="1"/>
</dbReference>
<dbReference type="InterPro" id="IPR000524">
    <property type="entry name" value="Tscrpt_reg_HTH_GntR"/>
</dbReference>
<dbReference type="Gene3D" id="1.20.120.530">
    <property type="entry name" value="GntR ligand-binding domain-like"/>
    <property type="match status" value="1"/>
</dbReference>
<gene>
    <name evidence="6" type="ORF">AWB69_04404</name>
</gene>
<dbReference type="SUPFAM" id="SSF48008">
    <property type="entry name" value="GntR ligand-binding domain-like"/>
    <property type="match status" value="1"/>
</dbReference>
<name>A0A158HGG9_9BURK</name>
<reference evidence="6 7" key="1">
    <citation type="submission" date="2016-01" db="EMBL/GenBank/DDBJ databases">
        <authorList>
            <person name="Oliw E.H."/>
        </authorList>
    </citation>
    <scope>NUCLEOTIDE SEQUENCE [LARGE SCALE GENOMIC DNA]</scope>
    <source>
        <strain evidence="6">LMG 27134</strain>
    </source>
</reference>
<dbReference type="InterPro" id="IPR011711">
    <property type="entry name" value="GntR_C"/>
</dbReference>
<feature type="domain" description="GntR C-terminal" evidence="5">
    <location>
        <begin position="93"/>
        <end position="217"/>
    </location>
</feature>
<dbReference type="GO" id="GO:0003700">
    <property type="term" value="F:DNA-binding transcription factor activity"/>
    <property type="evidence" value="ECO:0007669"/>
    <property type="project" value="InterPro"/>
</dbReference>
<dbReference type="SUPFAM" id="SSF46785">
    <property type="entry name" value="Winged helix' DNA-binding domain"/>
    <property type="match status" value="1"/>
</dbReference>
<dbReference type="AlphaFoldDB" id="A0A158HGG9"/>
<dbReference type="SMART" id="SM00895">
    <property type="entry name" value="FCD"/>
    <property type="match status" value="1"/>
</dbReference>
<evidence type="ECO:0000256" key="3">
    <source>
        <dbReference type="ARBA" id="ARBA00023163"/>
    </source>
</evidence>
<protein>
    <submittedName>
        <fullName evidence="6">GntR family transcriptional regulator</fullName>
    </submittedName>
</protein>
<evidence type="ECO:0000259" key="4">
    <source>
        <dbReference type="SMART" id="SM00345"/>
    </source>
</evidence>
<dbReference type="InterPro" id="IPR036390">
    <property type="entry name" value="WH_DNA-bd_sf"/>
</dbReference>
<evidence type="ECO:0000313" key="6">
    <source>
        <dbReference type="EMBL" id="SAL43478.1"/>
    </source>
</evidence>
<dbReference type="Gene3D" id="1.10.10.10">
    <property type="entry name" value="Winged helix-like DNA-binding domain superfamily/Winged helix DNA-binding domain"/>
    <property type="match status" value="1"/>
</dbReference>
<dbReference type="Pfam" id="PF00392">
    <property type="entry name" value="GntR"/>
    <property type="match status" value="1"/>
</dbReference>
<evidence type="ECO:0000313" key="7">
    <source>
        <dbReference type="Proteomes" id="UP000054683"/>
    </source>
</evidence>
<dbReference type="InterPro" id="IPR008920">
    <property type="entry name" value="TF_FadR/GntR_C"/>
</dbReference>
<dbReference type="RefSeq" id="WP_062088401.1">
    <property type="nucleotide sequence ID" value="NZ_FCOK02000030.1"/>
</dbReference>
<evidence type="ECO:0000256" key="1">
    <source>
        <dbReference type="ARBA" id="ARBA00023015"/>
    </source>
</evidence>
<accession>A0A158HGG9</accession>
<dbReference type="GO" id="GO:0003677">
    <property type="term" value="F:DNA binding"/>
    <property type="evidence" value="ECO:0007669"/>
    <property type="project" value="UniProtKB-KW"/>
</dbReference>
<sequence>MATADPTVIKQPRRTALRPATLMESVYQEVLGRLQRGQIGPDDRVLDYEIAEEFECTRMPVRQALLRLVNEGYLVGTTRGFITPVLTAEDVREIFEVRRMLEPGAAAAAAAVLTDEQLAGMGAAYRKCRRAFERKDIGLMTEANVEFRAIWLEGVLNTRLKGTILRFADHTRQVRHGTMTKPGTMKLIVDGMQVLLKGFVDRDAMKVRSATQGFIDDAEQQYFLDSDDAV</sequence>
<dbReference type="SMART" id="SM00345">
    <property type="entry name" value="HTH_GNTR"/>
    <property type="match status" value="1"/>
</dbReference>
<evidence type="ECO:0000256" key="2">
    <source>
        <dbReference type="ARBA" id="ARBA00023125"/>
    </source>
</evidence>